<evidence type="ECO:0000313" key="2">
    <source>
        <dbReference type="EMBL" id="KAK4222567.1"/>
    </source>
</evidence>
<feature type="region of interest" description="Disordered" evidence="1">
    <location>
        <begin position="57"/>
        <end position="368"/>
    </location>
</feature>
<evidence type="ECO:0000256" key="1">
    <source>
        <dbReference type="SAM" id="MobiDB-lite"/>
    </source>
</evidence>
<sequence>MPCCEDPGPGLDLNNKGLWESKVWWFLTQGPVRDYPVSKPAVPKPSISAVRETFRDSAQTLKRTEIVITPDPIEPKPIQSEPEDLSSPQKASTGDERPEAVPQEIPLDTAQDIQDQPSQEPLIASEGPSKQRIPQQPQESERDPGTRDNGPGEQLPQLELVETPSQNYDESDTPFSPLMSPIWSFEDRGGAGFFSGSESLPSTPGELSDEFQEAGISAGSEHWKEKIDEARDEDNSVDAGNGMETLPEIMEKLDKMTNTNATKEPAPVDVLENGDGREHESPMAEMEQPEVLREKTTDHVNEQSQTEEAQDTAVSLGDYLEATTSRDLERVQSTKESEPGTTPGTDIETTPNVTDSPAFTTSNTRDGHERTVQTNNYVNQSTHNTVLNATLTLNQTMNNTINNTTSKVSCS</sequence>
<feature type="compositionally biased region" description="Basic and acidic residues" evidence="1">
    <location>
        <begin position="290"/>
        <end position="301"/>
    </location>
</feature>
<feature type="compositionally biased region" description="Basic and acidic residues" evidence="1">
    <location>
        <begin position="324"/>
        <end position="338"/>
    </location>
</feature>
<protein>
    <submittedName>
        <fullName evidence="2">Uncharacterized protein</fullName>
    </submittedName>
</protein>
<feature type="compositionally biased region" description="Polar residues" evidence="1">
    <location>
        <begin position="339"/>
        <end position="364"/>
    </location>
</feature>
<dbReference type="EMBL" id="MU865464">
    <property type="protein sequence ID" value="KAK4222567.1"/>
    <property type="molecule type" value="Genomic_DNA"/>
</dbReference>
<reference evidence="2" key="1">
    <citation type="journal article" date="2023" name="Mol. Phylogenet. Evol.">
        <title>Genome-scale phylogeny and comparative genomics of the fungal order Sordariales.</title>
        <authorList>
            <person name="Hensen N."/>
            <person name="Bonometti L."/>
            <person name="Westerberg I."/>
            <person name="Brannstrom I.O."/>
            <person name="Guillou S."/>
            <person name="Cros-Aarteil S."/>
            <person name="Calhoun S."/>
            <person name="Haridas S."/>
            <person name="Kuo A."/>
            <person name="Mondo S."/>
            <person name="Pangilinan J."/>
            <person name="Riley R."/>
            <person name="LaButti K."/>
            <person name="Andreopoulos B."/>
            <person name="Lipzen A."/>
            <person name="Chen C."/>
            <person name="Yan M."/>
            <person name="Daum C."/>
            <person name="Ng V."/>
            <person name="Clum A."/>
            <person name="Steindorff A."/>
            <person name="Ohm R.A."/>
            <person name="Martin F."/>
            <person name="Silar P."/>
            <person name="Natvig D.O."/>
            <person name="Lalanne C."/>
            <person name="Gautier V."/>
            <person name="Ament-Velasquez S.L."/>
            <person name="Kruys A."/>
            <person name="Hutchinson M.I."/>
            <person name="Powell A.J."/>
            <person name="Barry K."/>
            <person name="Miller A.N."/>
            <person name="Grigoriev I.V."/>
            <person name="Debuchy R."/>
            <person name="Gladieux P."/>
            <person name="Hiltunen Thoren M."/>
            <person name="Johannesson H."/>
        </authorList>
    </citation>
    <scope>NUCLEOTIDE SEQUENCE</scope>
    <source>
        <strain evidence="2">CBS 990.96</strain>
    </source>
</reference>
<name>A0AAN6YTM2_9PEZI</name>
<keyword evidence="3" id="KW-1185">Reference proteome</keyword>
<organism evidence="2 3">
    <name type="scientific">Podospora fimiseda</name>
    <dbReference type="NCBI Taxonomy" id="252190"/>
    <lineage>
        <taxon>Eukaryota</taxon>
        <taxon>Fungi</taxon>
        <taxon>Dikarya</taxon>
        <taxon>Ascomycota</taxon>
        <taxon>Pezizomycotina</taxon>
        <taxon>Sordariomycetes</taxon>
        <taxon>Sordariomycetidae</taxon>
        <taxon>Sordariales</taxon>
        <taxon>Podosporaceae</taxon>
        <taxon>Podospora</taxon>
    </lineage>
</organism>
<dbReference type="Proteomes" id="UP001301958">
    <property type="component" value="Unassembled WGS sequence"/>
</dbReference>
<dbReference type="AlphaFoldDB" id="A0AAN6YTM2"/>
<comment type="caution">
    <text evidence="2">The sequence shown here is derived from an EMBL/GenBank/DDBJ whole genome shotgun (WGS) entry which is preliminary data.</text>
</comment>
<gene>
    <name evidence="2" type="ORF">QBC38DRAFT_448137</name>
</gene>
<evidence type="ECO:0000313" key="3">
    <source>
        <dbReference type="Proteomes" id="UP001301958"/>
    </source>
</evidence>
<accession>A0AAN6YTM2</accession>
<proteinExistence type="predicted"/>
<reference evidence="2" key="2">
    <citation type="submission" date="2023-05" db="EMBL/GenBank/DDBJ databases">
        <authorList>
            <consortium name="Lawrence Berkeley National Laboratory"/>
            <person name="Steindorff A."/>
            <person name="Hensen N."/>
            <person name="Bonometti L."/>
            <person name="Westerberg I."/>
            <person name="Brannstrom I.O."/>
            <person name="Guillou S."/>
            <person name="Cros-Aarteil S."/>
            <person name="Calhoun S."/>
            <person name="Haridas S."/>
            <person name="Kuo A."/>
            <person name="Mondo S."/>
            <person name="Pangilinan J."/>
            <person name="Riley R."/>
            <person name="Labutti K."/>
            <person name="Andreopoulos B."/>
            <person name="Lipzen A."/>
            <person name="Chen C."/>
            <person name="Yanf M."/>
            <person name="Daum C."/>
            <person name="Ng V."/>
            <person name="Clum A."/>
            <person name="Ohm R."/>
            <person name="Martin F."/>
            <person name="Silar P."/>
            <person name="Natvig D."/>
            <person name="Lalanne C."/>
            <person name="Gautier V."/>
            <person name="Ament-Velasquez S.L."/>
            <person name="Kruys A."/>
            <person name="Hutchinson M.I."/>
            <person name="Powell A.J."/>
            <person name="Barry K."/>
            <person name="Miller A.N."/>
            <person name="Grigoriev I.V."/>
            <person name="Debuchy R."/>
            <person name="Gladieux P."/>
            <person name="Thoren M.H."/>
            <person name="Johannesson H."/>
        </authorList>
    </citation>
    <scope>NUCLEOTIDE SEQUENCE</scope>
    <source>
        <strain evidence="2">CBS 990.96</strain>
    </source>
</reference>